<dbReference type="AlphaFoldDB" id="A0A109BBF5"/>
<dbReference type="STRING" id="121290.APY04_2750"/>
<feature type="region of interest" description="Disordered" evidence="1">
    <location>
        <begin position="71"/>
        <end position="90"/>
    </location>
</feature>
<accession>A0A109BBF5</accession>
<feature type="compositionally biased region" description="Polar residues" evidence="1">
    <location>
        <begin position="73"/>
        <end position="90"/>
    </location>
</feature>
<reference evidence="3 4" key="1">
    <citation type="submission" date="2015-10" db="EMBL/GenBank/DDBJ databases">
        <title>Transcriptomic analysis of a linuron degrading triple-species bacterial consortium.</title>
        <authorList>
            <person name="Albers P."/>
        </authorList>
    </citation>
    <scope>NUCLEOTIDE SEQUENCE [LARGE SCALE GENOMIC DNA]</scope>
    <source>
        <strain evidence="3 4">WDL6</strain>
    </source>
</reference>
<evidence type="ECO:0000256" key="2">
    <source>
        <dbReference type="SAM" id="Phobius"/>
    </source>
</evidence>
<keyword evidence="2" id="KW-0812">Transmembrane</keyword>
<dbReference type="RefSeq" id="WP_068463403.1">
    <property type="nucleotide sequence ID" value="NZ_LMTR01000078.1"/>
</dbReference>
<dbReference type="Proteomes" id="UP000059074">
    <property type="component" value="Unassembled WGS sequence"/>
</dbReference>
<keyword evidence="4" id="KW-1185">Reference proteome</keyword>
<evidence type="ECO:0000256" key="1">
    <source>
        <dbReference type="SAM" id="MobiDB-lite"/>
    </source>
</evidence>
<dbReference type="EMBL" id="LMTR01000078">
    <property type="protein sequence ID" value="KWT65512.1"/>
    <property type="molecule type" value="Genomic_DNA"/>
</dbReference>
<dbReference type="PATRIC" id="fig|121290.4.peg.39"/>
<comment type="caution">
    <text evidence="3">The sequence shown here is derived from an EMBL/GenBank/DDBJ whole genome shotgun (WGS) entry which is preliminary data.</text>
</comment>
<sequence length="90" mass="9833">MEQVEAYRAEDRSLRRRKPQLSSAFPLVLLLLTAALLALLGFGLKQASSSDSNLKALLASLETALCIEKPQQPVLTQSPHHKTNGQTANH</sequence>
<name>A0A109BBF5_HYPSL</name>
<proteinExistence type="predicted"/>
<organism evidence="3 4">
    <name type="scientific">Hyphomicrobium sulfonivorans</name>
    <dbReference type="NCBI Taxonomy" id="121290"/>
    <lineage>
        <taxon>Bacteria</taxon>
        <taxon>Pseudomonadati</taxon>
        <taxon>Pseudomonadota</taxon>
        <taxon>Alphaproteobacteria</taxon>
        <taxon>Hyphomicrobiales</taxon>
        <taxon>Hyphomicrobiaceae</taxon>
        <taxon>Hyphomicrobium</taxon>
    </lineage>
</organism>
<evidence type="ECO:0000313" key="3">
    <source>
        <dbReference type="EMBL" id="KWT65512.1"/>
    </source>
</evidence>
<gene>
    <name evidence="3" type="ORF">APY04_2750</name>
</gene>
<evidence type="ECO:0000313" key="4">
    <source>
        <dbReference type="Proteomes" id="UP000059074"/>
    </source>
</evidence>
<protein>
    <submittedName>
        <fullName evidence="3">Uncharacterized protein</fullName>
    </submittedName>
</protein>
<feature type="transmembrane region" description="Helical" evidence="2">
    <location>
        <begin position="21"/>
        <end position="44"/>
    </location>
</feature>
<keyword evidence="2" id="KW-1133">Transmembrane helix</keyword>
<keyword evidence="2" id="KW-0472">Membrane</keyword>